<dbReference type="PRINTS" id="PR00344">
    <property type="entry name" value="BCTRLSENSOR"/>
</dbReference>
<dbReference type="InterPro" id="IPR036097">
    <property type="entry name" value="HisK_dim/P_sf"/>
</dbReference>
<dbReference type="InterPro" id="IPR001789">
    <property type="entry name" value="Sig_transdc_resp-reg_receiver"/>
</dbReference>
<evidence type="ECO:0000259" key="14">
    <source>
        <dbReference type="PROSITE" id="PS50109"/>
    </source>
</evidence>
<keyword evidence="7" id="KW-0547">Nucleotide-binding</keyword>
<dbReference type="PANTHER" id="PTHR45339">
    <property type="entry name" value="HYBRID SIGNAL TRANSDUCTION HISTIDINE KINASE J"/>
    <property type="match status" value="1"/>
</dbReference>
<keyword evidence="6" id="KW-0812">Transmembrane</keyword>
<dbReference type="AlphaFoldDB" id="A0A099KMS6"/>
<evidence type="ECO:0000313" key="16">
    <source>
        <dbReference type="EMBL" id="KGJ91776.1"/>
    </source>
</evidence>
<evidence type="ECO:0000256" key="10">
    <source>
        <dbReference type="ARBA" id="ARBA00022989"/>
    </source>
</evidence>
<dbReference type="CDD" id="cd00082">
    <property type="entry name" value="HisKA"/>
    <property type="match status" value="1"/>
</dbReference>
<dbReference type="InterPro" id="IPR003661">
    <property type="entry name" value="HisK_dim/P_dom"/>
</dbReference>
<feature type="modified residue" description="4-aspartylphosphate" evidence="13">
    <location>
        <position position="452"/>
    </location>
</feature>
<evidence type="ECO:0000256" key="1">
    <source>
        <dbReference type="ARBA" id="ARBA00000085"/>
    </source>
</evidence>
<dbReference type="SUPFAM" id="SSF55874">
    <property type="entry name" value="ATPase domain of HSP90 chaperone/DNA topoisomerase II/histidine kinase"/>
    <property type="match status" value="1"/>
</dbReference>
<evidence type="ECO:0000256" key="8">
    <source>
        <dbReference type="ARBA" id="ARBA00022777"/>
    </source>
</evidence>
<keyword evidence="5" id="KW-0808">Transferase</keyword>
<dbReference type="GO" id="GO:0016020">
    <property type="term" value="C:membrane"/>
    <property type="evidence" value="ECO:0007669"/>
    <property type="project" value="UniProtKB-SubCell"/>
</dbReference>
<keyword evidence="10" id="KW-1133">Transmembrane helix</keyword>
<dbReference type="Gene3D" id="1.10.287.130">
    <property type="match status" value="1"/>
</dbReference>
<evidence type="ECO:0000256" key="2">
    <source>
        <dbReference type="ARBA" id="ARBA00004370"/>
    </source>
</evidence>
<sequence length="521" mass="58404">MNNTASSPSNKLLPELFDNLDFGLLLCDINSLKILEYNQIFATWFHEIPAAVSLPELFELAVIKRINNATLKLRKYRFKLEVKVGHRIECLDFSCKPTTINEKNYLLIQGVVNSSELMMTKMIKDHSNLQTKNKKEIERAMKKAEAANNAKTMFIASMSHELRTPMNGILGMVQQFAKTPLNDQQKFLLDTIGSSGDQLLAIINQVLDFSKIEAHKVELHPSQTDIRKLVLDVIAVCRSSVEASDNLVIEAVFTEQELRHVLVDDIRLKQVLINLVNNAIKFTKTGHVRLELNTISLSDKVCELHFSIIDTGIGISQERISKLFKPFTQHDYSTTREYGGTGLGLTISSQLIKLMGSKIDVQSDIGEGSIFSFNLSLPICEQPTPVTSTVERPAKHVSIKGKTVLVVDDNRINRRIVSMALDKSQVKIIEAENGEEGVKKFINNKVDIILMDCLMPIMDGFEATKKIRELEANNQHTLIFALSASASSEIGEQSINAGMDDIMLKPFKFDELLNKITQNLS</sequence>
<keyword evidence="4 13" id="KW-0597">Phosphoprotein</keyword>
<evidence type="ECO:0000256" key="5">
    <source>
        <dbReference type="ARBA" id="ARBA00022679"/>
    </source>
</evidence>
<dbReference type="CDD" id="cd16922">
    <property type="entry name" value="HATPase_EvgS-ArcB-TorS-like"/>
    <property type="match status" value="1"/>
</dbReference>
<dbReference type="Proteomes" id="UP000029868">
    <property type="component" value="Unassembled WGS sequence"/>
</dbReference>
<dbReference type="FunFam" id="1.10.287.130:FF:000004">
    <property type="entry name" value="Ethylene receptor 1"/>
    <property type="match status" value="1"/>
</dbReference>
<dbReference type="Gene3D" id="3.30.565.10">
    <property type="entry name" value="Histidine kinase-like ATPase, C-terminal domain"/>
    <property type="match status" value="1"/>
</dbReference>
<dbReference type="InterPro" id="IPR003594">
    <property type="entry name" value="HATPase_dom"/>
</dbReference>
<dbReference type="OrthoDB" id="9810730at2"/>
<evidence type="ECO:0000259" key="15">
    <source>
        <dbReference type="PROSITE" id="PS50110"/>
    </source>
</evidence>
<evidence type="ECO:0000256" key="4">
    <source>
        <dbReference type="ARBA" id="ARBA00022553"/>
    </source>
</evidence>
<dbReference type="GO" id="GO:0005524">
    <property type="term" value="F:ATP binding"/>
    <property type="evidence" value="ECO:0007669"/>
    <property type="project" value="UniProtKB-KW"/>
</dbReference>
<comment type="caution">
    <text evidence="16">The sequence shown here is derived from an EMBL/GenBank/DDBJ whole genome shotgun (WGS) entry which is preliminary data.</text>
</comment>
<evidence type="ECO:0000313" key="17">
    <source>
        <dbReference type="Proteomes" id="UP000029868"/>
    </source>
</evidence>
<evidence type="ECO:0000256" key="13">
    <source>
        <dbReference type="PROSITE-ProRule" id="PRU00169"/>
    </source>
</evidence>
<dbReference type="EMBL" id="JQEC01000039">
    <property type="protein sequence ID" value="KGJ91776.1"/>
    <property type="molecule type" value="Genomic_DNA"/>
</dbReference>
<name>A0A099KMS6_COLPS</name>
<comment type="subcellular location">
    <subcellularLocation>
        <location evidence="2">Membrane</location>
    </subcellularLocation>
</comment>
<dbReference type="PROSITE" id="PS50110">
    <property type="entry name" value="RESPONSE_REGULATORY"/>
    <property type="match status" value="1"/>
</dbReference>
<dbReference type="SUPFAM" id="SSF52172">
    <property type="entry name" value="CheY-like"/>
    <property type="match status" value="1"/>
</dbReference>
<keyword evidence="8 16" id="KW-0418">Kinase</keyword>
<keyword evidence="9" id="KW-0067">ATP-binding</keyword>
<dbReference type="Pfam" id="PF02518">
    <property type="entry name" value="HATPase_c"/>
    <property type="match status" value="1"/>
</dbReference>
<dbReference type="Gene3D" id="3.40.50.2300">
    <property type="match status" value="1"/>
</dbReference>
<dbReference type="InterPro" id="IPR005467">
    <property type="entry name" value="His_kinase_dom"/>
</dbReference>
<keyword evidence="12" id="KW-0472">Membrane</keyword>
<keyword evidence="11" id="KW-0902">Two-component regulatory system</keyword>
<accession>A0A099KMS6</accession>
<evidence type="ECO:0000256" key="11">
    <source>
        <dbReference type="ARBA" id="ARBA00023012"/>
    </source>
</evidence>
<dbReference type="SUPFAM" id="SSF47384">
    <property type="entry name" value="Homodimeric domain of signal transducing histidine kinase"/>
    <property type="match status" value="1"/>
</dbReference>
<dbReference type="SMART" id="SM00448">
    <property type="entry name" value="REC"/>
    <property type="match status" value="1"/>
</dbReference>
<organism evidence="16 17">
    <name type="scientific">Colwellia psychrerythraea</name>
    <name type="common">Vibrio psychroerythus</name>
    <dbReference type="NCBI Taxonomy" id="28229"/>
    <lineage>
        <taxon>Bacteria</taxon>
        <taxon>Pseudomonadati</taxon>
        <taxon>Pseudomonadota</taxon>
        <taxon>Gammaproteobacteria</taxon>
        <taxon>Alteromonadales</taxon>
        <taxon>Colwelliaceae</taxon>
        <taxon>Colwellia</taxon>
    </lineage>
</organism>
<feature type="domain" description="Histidine kinase" evidence="14">
    <location>
        <begin position="157"/>
        <end position="379"/>
    </location>
</feature>
<feature type="domain" description="Response regulatory" evidence="15">
    <location>
        <begin position="403"/>
        <end position="520"/>
    </location>
</feature>
<dbReference type="CDD" id="cd17546">
    <property type="entry name" value="REC_hyHK_CKI1_RcsC-like"/>
    <property type="match status" value="1"/>
</dbReference>
<dbReference type="PANTHER" id="PTHR45339:SF1">
    <property type="entry name" value="HYBRID SIGNAL TRANSDUCTION HISTIDINE KINASE J"/>
    <property type="match status" value="1"/>
</dbReference>
<evidence type="ECO:0000256" key="12">
    <source>
        <dbReference type="ARBA" id="ARBA00023136"/>
    </source>
</evidence>
<dbReference type="InterPro" id="IPR036890">
    <property type="entry name" value="HATPase_C_sf"/>
</dbReference>
<dbReference type="PROSITE" id="PS50109">
    <property type="entry name" value="HIS_KIN"/>
    <property type="match status" value="1"/>
</dbReference>
<evidence type="ECO:0000256" key="6">
    <source>
        <dbReference type="ARBA" id="ARBA00022692"/>
    </source>
</evidence>
<dbReference type="PATRIC" id="fig|28229.3.peg.2652"/>
<dbReference type="GO" id="GO:0000155">
    <property type="term" value="F:phosphorelay sensor kinase activity"/>
    <property type="evidence" value="ECO:0007669"/>
    <property type="project" value="InterPro"/>
</dbReference>
<dbReference type="InterPro" id="IPR004358">
    <property type="entry name" value="Sig_transdc_His_kin-like_C"/>
</dbReference>
<dbReference type="SMART" id="SM00388">
    <property type="entry name" value="HisKA"/>
    <property type="match status" value="1"/>
</dbReference>
<dbReference type="InterPro" id="IPR011006">
    <property type="entry name" value="CheY-like_superfamily"/>
</dbReference>
<evidence type="ECO:0000256" key="7">
    <source>
        <dbReference type="ARBA" id="ARBA00022741"/>
    </source>
</evidence>
<dbReference type="EC" id="2.7.13.3" evidence="3"/>
<dbReference type="SMART" id="SM00387">
    <property type="entry name" value="HATPase_c"/>
    <property type="match status" value="1"/>
</dbReference>
<dbReference type="FunFam" id="3.30.565.10:FF:000010">
    <property type="entry name" value="Sensor histidine kinase RcsC"/>
    <property type="match status" value="1"/>
</dbReference>
<proteinExistence type="predicted"/>
<evidence type="ECO:0000256" key="9">
    <source>
        <dbReference type="ARBA" id="ARBA00022840"/>
    </source>
</evidence>
<dbReference type="Pfam" id="PF00072">
    <property type="entry name" value="Response_reg"/>
    <property type="match status" value="1"/>
</dbReference>
<reference evidence="16 17" key="1">
    <citation type="submission" date="2014-08" db="EMBL/GenBank/DDBJ databases">
        <title>Genomic and Phenotypic Diversity of Colwellia psychrerythraea strains from Disparate Marine Basins.</title>
        <authorList>
            <person name="Techtmann S.M."/>
            <person name="Stelling S.C."/>
            <person name="Utturkar S.M."/>
            <person name="Alshibli N."/>
            <person name="Harris A."/>
            <person name="Brown S.D."/>
            <person name="Hazen T.C."/>
        </authorList>
    </citation>
    <scope>NUCLEOTIDE SEQUENCE [LARGE SCALE GENOMIC DNA]</scope>
    <source>
        <strain evidence="16 17">GAB14E</strain>
    </source>
</reference>
<evidence type="ECO:0000256" key="3">
    <source>
        <dbReference type="ARBA" id="ARBA00012438"/>
    </source>
</evidence>
<comment type="catalytic activity">
    <reaction evidence="1">
        <text>ATP + protein L-histidine = ADP + protein N-phospho-L-histidine.</text>
        <dbReference type="EC" id="2.7.13.3"/>
    </reaction>
</comment>
<gene>
    <name evidence="16" type="ORF">GAB14E_2933</name>
</gene>
<dbReference type="RefSeq" id="WP_052093734.1">
    <property type="nucleotide sequence ID" value="NZ_JQEC01000039.1"/>
</dbReference>
<protein>
    <recommendedName>
        <fullName evidence="3">histidine kinase</fullName>
        <ecNumber evidence="3">2.7.13.3</ecNumber>
    </recommendedName>
</protein>
<dbReference type="Pfam" id="PF00512">
    <property type="entry name" value="HisKA"/>
    <property type="match status" value="1"/>
</dbReference>